<reference evidence="5" key="1">
    <citation type="submission" date="2015-01" db="EMBL/GenBank/DDBJ databases">
        <title>Flavisolibacter sp./LCS9/ whole genome sequencing.</title>
        <authorList>
            <person name="Kim M.K."/>
            <person name="Srinivasan S."/>
            <person name="Lee J.-J."/>
        </authorList>
    </citation>
    <scope>NUCLEOTIDE SEQUENCE [LARGE SCALE GENOMIC DNA]</scope>
    <source>
        <strain evidence="5">LCS9</strain>
    </source>
</reference>
<proteinExistence type="predicted"/>
<dbReference type="AlphaFoldDB" id="A0A172TRN5"/>
<gene>
    <name evidence="4" type="ORF">SY85_03695</name>
</gene>
<dbReference type="InterPro" id="IPR005181">
    <property type="entry name" value="SASA"/>
</dbReference>
<dbReference type="Proteomes" id="UP000077177">
    <property type="component" value="Chromosome"/>
</dbReference>
<keyword evidence="1" id="KW-0378">Hydrolase</keyword>
<organism evidence="4 5">
    <name type="scientific">Flavisolibacter tropicus</name>
    <dbReference type="NCBI Taxonomy" id="1492898"/>
    <lineage>
        <taxon>Bacteria</taxon>
        <taxon>Pseudomonadati</taxon>
        <taxon>Bacteroidota</taxon>
        <taxon>Chitinophagia</taxon>
        <taxon>Chitinophagales</taxon>
        <taxon>Chitinophagaceae</taxon>
        <taxon>Flavisolibacter</taxon>
    </lineage>
</organism>
<dbReference type="KEGG" id="fla:SY85_03695"/>
<feature type="domain" description="Sialate O-acetylesterase" evidence="3">
    <location>
        <begin position="46"/>
        <end position="257"/>
    </location>
</feature>
<dbReference type="GO" id="GO:0016788">
    <property type="term" value="F:hydrolase activity, acting on ester bonds"/>
    <property type="evidence" value="ECO:0007669"/>
    <property type="project" value="UniProtKB-ARBA"/>
</dbReference>
<evidence type="ECO:0000313" key="5">
    <source>
        <dbReference type="Proteomes" id="UP000077177"/>
    </source>
</evidence>
<dbReference type="SUPFAM" id="SSF52266">
    <property type="entry name" value="SGNH hydrolase"/>
    <property type="match status" value="1"/>
</dbReference>
<evidence type="ECO:0000256" key="2">
    <source>
        <dbReference type="SAM" id="SignalP"/>
    </source>
</evidence>
<dbReference type="RefSeq" id="WP_066401866.1">
    <property type="nucleotide sequence ID" value="NZ_CP011390.1"/>
</dbReference>
<dbReference type="Gene3D" id="3.40.50.1110">
    <property type="entry name" value="SGNH hydrolase"/>
    <property type="match status" value="1"/>
</dbReference>
<evidence type="ECO:0000256" key="1">
    <source>
        <dbReference type="ARBA" id="ARBA00022801"/>
    </source>
</evidence>
<keyword evidence="5" id="KW-1185">Reference proteome</keyword>
<dbReference type="PANTHER" id="PTHR31988">
    <property type="entry name" value="ESTERASE, PUTATIVE (DUF303)-RELATED"/>
    <property type="match status" value="1"/>
</dbReference>
<dbReference type="InterPro" id="IPR052940">
    <property type="entry name" value="Carb_Esterase_6"/>
</dbReference>
<evidence type="ECO:0000313" key="4">
    <source>
        <dbReference type="EMBL" id="ANE49731.1"/>
    </source>
</evidence>
<dbReference type="EMBL" id="CP011390">
    <property type="protein sequence ID" value="ANE49731.1"/>
    <property type="molecule type" value="Genomic_DNA"/>
</dbReference>
<evidence type="ECO:0000259" key="3">
    <source>
        <dbReference type="Pfam" id="PF03629"/>
    </source>
</evidence>
<dbReference type="STRING" id="1492898.SY85_03695"/>
<dbReference type="InterPro" id="IPR036514">
    <property type="entry name" value="SGNH_hydro_sf"/>
</dbReference>
<accession>A0A172TRN5</accession>
<sequence>MNKILMVALFTLMVGRLEAQLILPADSDNGRLVNLSNLAKDSETMIALVFGQSNAANRGQTPYTPHNASVFNYYEGKLYRAKDPLIGNTGGGGSVWTHLADMLIDSGRYKKVVLVPIAIGGSEIACWTSGDCAKKLDRTLAVLDSQHISLTHIFWHQGETDNLNNTTKAIYKEHLATIYKTVRKYQSADFYIALASYHPSAINKPLGVDSLIRNAQQEFISENKSVVKGPDTDQLIYAIYRYDSVHFSDFGLKAFAQLWMKAIKERKE</sequence>
<dbReference type="Pfam" id="PF03629">
    <property type="entry name" value="SASA"/>
    <property type="match status" value="1"/>
</dbReference>
<reference evidence="4 5" key="2">
    <citation type="journal article" date="2016" name="Int. J. Syst. Evol. Microbiol.">
        <title>Flavisolibacter tropicus sp. nov., isolated from tropical soil.</title>
        <authorList>
            <person name="Lee J.J."/>
            <person name="Kang M.S."/>
            <person name="Kim G.S."/>
            <person name="Lee C.S."/>
            <person name="Lim S."/>
            <person name="Lee J."/>
            <person name="Roh S.H."/>
            <person name="Kang H."/>
            <person name="Ha J.M."/>
            <person name="Bae S."/>
            <person name="Jung H.Y."/>
            <person name="Kim M.K."/>
        </authorList>
    </citation>
    <scope>NUCLEOTIDE SEQUENCE [LARGE SCALE GENOMIC DNA]</scope>
    <source>
        <strain evidence="4 5">LCS9</strain>
    </source>
</reference>
<feature type="chain" id="PRO_5008001040" description="Sialate O-acetylesterase domain-containing protein" evidence="2">
    <location>
        <begin position="20"/>
        <end position="268"/>
    </location>
</feature>
<keyword evidence="2" id="KW-0732">Signal</keyword>
<dbReference type="OrthoDB" id="9795554at2"/>
<protein>
    <recommendedName>
        <fullName evidence="3">Sialate O-acetylesterase domain-containing protein</fullName>
    </recommendedName>
</protein>
<feature type="signal peptide" evidence="2">
    <location>
        <begin position="1"/>
        <end position="19"/>
    </location>
</feature>
<dbReference type="PANTHER" id="PTHR31988:SF19">
    <property type="entry name" value="9-O-ACETYL-N-ACETYLNEURAMINIC ACID DEACETYLASE-RELATED"/>
    <property type="match status" value="1"/>
</dbReference>
<name>A0A172TRN5_9BACT</name>